<dbReference type="AlphaFoldDB" id="A0A0M5MJI9"/>
<evidence type="ECO:0000259" key="2">
    <source>
        <dbReference type="Pfam" id="PF20712"/>
    </source>
</evidence>
<gene>
    <name evidence="3" type="ORF">ACX27_05875</name>
</gene>
<dbReference type="Pfam" id="PF20712">
    <property type="entry name" value="CyanoTRADDas_TM"/>
    <property type="match status" value="1"/>
</dbReference>
<organism evidence="3 4">
    <name type="scientific">Nostoc piscinale CENA21</name>
    <dbReference type="NCBI Taxonomy" id="224013"/>
    <lineage>
        <taxon>Bacteria</taxon>
        <taxon>Bacillati</taxon>
        <taxon>Cyanobacteriota</taxon>
        <taxon>Cyanophyceae</taxon>
        <taxon>Nostocales</taxon>
        <taxon>Nostocaceae</taxon>
        <taxon>Nostoc</taxon>
    </lineage>
</organism>
<name>A0A0M5MJI9_9NOSO</name>
<dbReference type="PATRIC" id="fig|224013.5.peg.1426"/>
<dbReference type="RefSeq" id="WP_144427408.1">
    <property type="nucleotide sequence ID" value="NZ_CP012036.1"/>
</dbReference>
<dbReference type="Proteomes" id="UP000062645">
    <property type="component" value="Chromosome"/>
</dbReference>
<keyword evidence="4" id="KW-1185">Reference proteome</keyword>
<dbReference type="InterPro" id="IPR048567">
    <property type="entry name" value="CyanoTRADDas_TM"/>
</dbReference>
<evidence type="ECO:0000313" key="4">
    <source>
        <dbReference type="Proteomes" id="UP000062645"/>
    </source>
</evidence>
<feature type="domain" description="Cyanobacterial TRADD-N associated 2 transmembrane" evidence="2">
    <location>
        <begin position="26"/>
        <end position="77"/>
    </location>
</feature>
<dbReference type="EMBL" id="CP012036">
    <property type="protein sequence ID" value="ALF56275.1"/>
    <property type="molecule type" value="Genomic_DNA"/>
</dbReference>
<keyword evidence="1" id="KW-0812">Transmembrane</keyword>
<proteinExistence type="predicted"/>
<evidence type="ECO:0000313" key="3">
    <source>
        <dbReference type="EMBL" id="ALF56275.1"/>
    </source>
</evidence>
<reference evidence="3 4" key="2">
    <citation type="journal article" date="2016" name="Genome Announc.">
        <title>Draft Genome Sequence of the N2-Fixing Cyanobacterium Nostoc piscinale CENA21, Isolated from the Brazilian Amazon Floodplain.</title>
        <authorList>
            <person name="Leao T."/>
            <person name="Guimaraes P.I."/>
            <person name="de Melo A.G."/>
            <person name="Ramos R.T."/>
            <person name="Leao P.N."/>
            <person name="Silva A."/>
            <person name="Fiore M.F."/>
            <person name="Schneider M.P."/>
        </authorList>
    </citation>
    <scope>NUCLEOTIDE SEQUENCE [LARGE SCALE GENOMIC DNA]</scope>
    <source>
        <strain evidence="3 4">CENA21</strain>
    </source>
</reference>
<keyword evidence="1" id="KW-1133">Transmembrane helix</keyword>
<reference evidence="4" key="1">
    <citation type="submission" date="2015-07" db="EMBL/GenBank/DDBJ databases">
        <title>Genome Of Nitrogen-Fixing Cyanobacterium Nostoc piscinale CENA21 From Solimoes/Amazon River Floodplain Sediments And Comparative Genomics To Uncover Biosynthetic Natural Products Potential.</title>
        <authorList>
            <person name="Leao T.F."/>
            <person name="Leao P.N."/>
            <person name="Guimaraes P.I."/>
            <person name="de Melo A.G.C."/>
            <person name="Ramos R.T.J."/>
            <person name="Silva A."/>
            <person name="Fiore M.F."/>
            <person name="Schneider M.P.C."/>
        </authorList>
    </citation>
    <scope>NUCLEOTIDE SEQUENCE [LARGE SCALE GENOMIC DNA]</scope>
    <source>
        <strain evidence="4">CENA21</strain>
    </source>
</reference>
<keyword evidence="1" id="KW-0472">Membrane</keyword>
<sequence>MLNQCLYANTPQVDHYTKIELEVLNEHLRQARQTFNLCLIASCTFLCISTVGTLLILYGKTSEGTVITATGVFSTTFMIYMNRLSSYKMKEIIRTLEKLNRTRK</sequence>
<evidence type="ECO:0000256" key="1">
    <source>
        <dbReference type="SAM" id="Phobius"/>
    </source>
</evidence>
<feature type="transmembrane region" description="Helical" evidence="1">
    <location>
        <begin position="37"/>
        <end position="58"/>
    </location>
</feature>
<feature type="transmembrane region" description="Helical" evidence="1">
    <location>
        <begin position="64"/>
        <end position="81"/>
    </location>
</feature>
<accession>A0A0M5MJI9</accession>
<dbReference type="KEGG" id="npz:ACX27_05875"/>
<protein>
    <recommendedName>
        <fullName evidence="2">Cyanobacterial TRADD-N associated 2 transmembrane domain-containing protein</fullName>
    </recommendedName>
</protein>